<feature type="region of interest" description="Disordered" evidence="1">
    <location>
        <begin position="1"/>
        <end position="26"/>
    </location>
</feature>
<dbReference type="EMBL" id="CP001814">
    <property type="protein sequence ID" value="ACZ87414.1"/>
    <property type="molecule type" value="Genomic_DNA"/>
</dbReference>
<feature type="region of interest" description="Disordered" evidence="1">
    <location>
        <begin position="57"/>
        <end position="78"/>
    </location>
</feature>
<evidence type="ECO:0000313" key="3">
    <source>
        <dbReference type="Proteomes" id="UP000002029"/>
    </source>
</evidence>
<sequence length="78" mass="7681">MSAGPSRTDPGPVAHDIDGKGIPVAPQQCAGSAGTYTAAADPALLRHDASGIAIRALGDSGGTESGLSWLSPSPARRS</sequence>
<dbReference type="HOGENOM" id="CLU_2620622_0_0_11"/>
<evidence type="ECO:0000256" key="1">
    <source>
        <dbReference type="SAM" id="MobiDB-lite"/>
    </source>
</evidence>
<keyword evidence="3" id="KW-1185">Reference proteome</keyword>
<gene>
    <name evidence="2" type="ordered locus">Sros_4550</name>
</gene>
<protein>
    <submittedName>
        <fullName evidence="2">Uncharacterized protein</fullName>
    </submittedName>
</protein>
<organism evidence="2 3">
    <name type="scientific">Streptosporangium roseum (strain ATCC 12428 / DSM 43021 / JCM 3005 / KCTC 9067 / NCIMB 10171 / NRRL 2505 / NI 9100)</name>
    <dbReference type="NCBI Taxonomy" id="479432"/>
    <lineage>
        <taxon>Bacteria</taxon>
        <taxon>Bacillati</taxon>
        <taxon>Actinomycetota</taxon>
        <taxon>Actinomycetes</taxon>
        <taxon>Streptosporangiales</taxon>
        <taxon>Streptosporangiaceae</taxon>
        <taxon>Streptosporangium</taxon>
    </lineage>
</organism>
<proteinExistence type="predicted"/>
<dbReference type="KEGG" id="sro:Sros_4550"/>
<name>D2B398_STRRD</name>
<reference evidence="2 3" key="1">
    <citation type="journal article" date="2010" name="Stand. Genomic Sci.">
        <title>Complete genome sequence of Streptosporangium roseum type strain (NI 9100).</title>
        <authorList>
            <person name="Nolan M."/>
            <person name="Sikorski J."/>
            <person name="Jando M."/>
            <person name="Lucas S."/>
            <person name="Lapidus A."/>
            <person name="Glavina Del Rio T."/>
            <person name="Chen F."/>
            <person name="Tice H."/>
            <person name="Pitluck S."/>
            <person name="Cheng J.F."/>
            <person name="Chertkov O."/>
            <person name="Sims D."/>
            <person name="Meincke L."/>
            <person name="Brettin T."/>
            <person name="Han C."/>
            <person name="Detter J.C."/>
            <person name="Bruce D."/>
            <person name="Goodwin L."/>
            <person name="Land M."/>
            <person name="Hauser L."/>
            <person name="Chang Y.J."/>
            <person name="Jeffries C.D."/>
            <person name="Ivanova N."/>
            <person name="Mavromatis K."/>
            <person name="Mikhailova N."/>
            <person name="Chen A."/>
            <person name="Palaniappan K."/>
            <person name="Chain P."/>
            <person name="Rohde M."/>
            <person name="Goker M."/>
            <person name="Bristow J."/>
            <person name="Eisen J.A."/>
            <person name="Markowitz V."/>
            <person name="Hugenholtz P."/>
            <person name="Kyrpides N.C."/>
            <person name="Klenk H.P."/>
        </authorList>
    </citation>
    <scope>NUCLEOTIDE SEQUENCE [LARGE SCALE GENOMIC DNA]</scope>
    <source>
        <strain evidence="3">ATCC 12428 / DSM 43021 / JCM 3005 / NI 9100</strain>
    </source>
</reference>
<dbReference type="STRING" id="479432.Sros_4550"/>
<dbReference type="AlphaFoldDB" id="D2B398"/>
<evidence type="ECO:0000313" key="2">
    <source>
        <dbReference type="EMBL" id="ACZ87414.1"/>
    </source>
</evidence>
<accession>D2B398</accession>
<dbReference type="Proteomes" id="UP000002029">
    <property type="component" value="Chromosome"/>
</dbReference>